<sequence>MAQNPADIDESLYSRQLYVLRHDFMLRMARSNVLISAIRGLGVQNAKNIIFSGVKSVTIHNQGVCTVADLSSQFYLNECALGKNRAEACLRSLTEMNAYVPVQPTPSLSLNTF</sequence>
<reference evidence="1" key="1">
    <citation type="submission" date="2020-05" db="EMBL/GenBank/DDBJ databases">
        <title>Large-scale comparative analyses of tick genomes elucidate their genetic diversity and vector capacities.</title>
        <authorList>
            <person name="Jia N."/>
            <person name="Wang J."/>
            <person name="Shi W."/>
            <person name="Du L."/>
            <person name="Sun Y."/>
            <person name="Zhan W."/>
            <person name="Jiang J."/>
            <person name="Wang Q."/>
            <person name="Zhang B."/>
            <person name="Ji P."/>
            <person name="Sakyi L.B."/>
            <person name="Cui X."/>
            <person name="Yuan T."/>
            <person name="Jiang B."/>
            <person name="Yang W."/>
            <person name="Lam T.T.-Y."/>
            <person name="Chang Q."/>
            <person name="Ding S."/>
            <person name="Wang X."/>
            <person name="Zhu J."/>
            <person name="Ruan X."/>
            <person name="Zhao L."/>
            <person name="Wei J."/>
            <person name="Que T."/>
            <person name="Du C."/>
            <person name="Cheng J."/>
            <person name="Dai P."/>
            <person name="Han X."/>
            <person name="Huang E."/>
            <person name="Gao Y."/>
            <person name="Liu J."/>
            <person name="Shao H."/>
            <person name="Ye R."/>
            <person name="Li L."/>
            <person name="Wei W."/>
            <person name="Wang X."/>
            <person name="Wang C."/>
            <person name="Yang T."/>
            <person name="Huo Q."/>
            <person name="Li W."/>
            <person name="Guo W."/>
            <person name="Chen H."/>
            <person name="Zhou L."/>
            <person name="Ni X."/>
            <person name="Tian J."/>
            <person name="Zhou Y."/>
            <person name="Sheng Y."/>
            <person name="Liu T."/>
            <person name="Pan Y."/>
            <person name="Xia L."/>
            <person name="Li J."/>
            <person name="Zhao F."/>
            <person name="Cao W."/>
        </authorList>
    </citation>
    <scope>NUCLEOTIDE SEQUENCE</scope>
    <source>
        <strain evidence="1">Dsil-2018</strain>
    </source>
</reference>
<accession>A0ACB8D9W1</accession>
<comment type="caution">
    <text evidence="1">The sequence shown here is derived from an EMBL/GenBank/DDBJ whole genome shotgun (WGS) entry which is preliminary data.</text>
</comment>
<evidence type="ECO:0000313" key="2">
    <source>
        <dbReference type="Proteomes" id="UP000821865"/>
    </source>
</evidence>
<organism evidence="1 2">
    <name type="scientific">Dermacentor silvarum</name>
    <name type="common">Tick</name>
    <dbReference type="NCBI Taxonomy" id="543639"/>
    <lineage>
        <taxon>Eukaryota</taxon>
        <taxon>Metazoa</taxon>
        <taxon>Ecdysozoa</taxon>
        <taxon>Arthropoda</taxon>
        <taxon>Chelicerata</taxon>
        <taxon>Arachnida</taxon>
        <taxon>Acari</taxon>
        <taxon>Parasitiformes</taxon>
        <taxon>Ixodida</taxon>
        <taxon>Ixodoidea</taxon>
        <taxon>Ixodidae</taxon>
        <taxon>Rhipicephalinae</taxon>
        <taxon>Dermacentor</taxon>
    </lineage>
</organism>
<protein>
    <submittedName>
        <fullName evidence="1">Uncharacterized protein</fullName>
    </submittedName>
</protein>
<name>A0ACB8D9W1_DERSI</name>
<dbReference type="Proteomes" id="UP000821865">
    <property type="component" value="Chromosome 2"/>
</dbReference>
<proteinExistence type="predicted"/>
<dbReference type="EMBL" id="CM023471">
    <property type="protein sequence ID" value="KAH7964840.1"/>
    <property type="molecule type" value="Genomic_DNA"/>
</dbReference>
<evidence type="ECO:0000313" key="1">
    <source>
        <dbReference type="EMBL" id="KAH7964840.1"/>
    </source>
</evidence>
<keyword evidence="2" id="KW-1185">Reference proteome</keyword>
<gene>
    <name evidence="1" type="ORF">HPB49_001861</name>
</gene>